<protein>
    <submittedName>
        <fullName evidence="2">Uncharacterized protein</fullName>
    </submittedName>
</protein>
<dbReference type="EMBL" id="CABFNS010000870">
    <property type="protein sequence ID" value="VUC33687.1"/>
    <property type="molecule type" value="Genomic_DNA"/>
</dbReference>
<evidence type="ECO:0000313" key="3">
    <source>
        <dbReference type="Proteomes" id="UP000766486"/>
    </source>
</evidence>
<organism evidence="2 3">
    <name type="scientific">Bionectria ochroleuca</name>
    <name type="common">Gliocladium roseum</name>
    <dbReference type="NCBI Taxonomy" id="29856"/>
    <lineage>
        <taxon>Eukaryota</taxon>
        <taxon>Fungi</taxon>
        <taxon>Dikarya</taxon>
        <taxon>Ascomycota</taxon>
        <taxon>Pezizomycotina</taxon>
        <taxon>Sordariomycetes</taxon>
        <taxon>Hypocreomycetidae</taxon>
        <taxon>Hypocreales</taxon>
        <taxon>Bionectriaceae</taxon>
        <taxon>Clonostachys</taxon>
    </lineage>
</organism>
<dbReference type="Proteomes" id="UP000766486">
    <property type="component" value="Unassembled WGS sequence"/>
</dbReference>
<evidence type="ECO:0000256" key="1">
    <source>
        <dbReference type="ARBA" id="ARBA00023002"/>
    </source>
</evidence>
<accession>A0ABY6UTY3</accession>
<sequence length="337" mass="36429">MILLSIVKQSNKTALPAPLRNGIVAVFLGATSGIGQSALKQFVAAAKDKNSRIYIVGRSTKAASPLLDELRHTDSSASIGFIERDVSLLREVDLATDFIKQRVKKVDLLFLSVGFISFEGRKETSEGLEPSMTTRFYSRARAIHQLLPLLDASDNPHVTNILAGGEEGSLLTEDLDLKKPENYSIVRAAVHSATMLTLTLERYAKEYPRIGFVHAHPGLVSTPIFGRGSSGISGLFLRSIAAPLVTTFLATSAEDAGARALFHATNARYTVDATMSLATPMPDGLQKAEKSKGGIFLVDKGSESTDSEKVLQGHRKDNVELVAKHLDDIFSQISKAH</sequence>
<evidence type="ECO:0000313" key="2">
    <source>
        <dbReference type="EMBL" id="VUC33687.1"/>
    </source>
</evidence>
<dbReference type="PANTHER" id="PTHR47534">
    <property type="entry name" value="YALI0E05731P"/>
    <property type="match status" value="1"/>
</dbReference>
<reference evidence="2 3" key="1">
    <citation type="submission" date="2019-06" db="EMBL/GenBank/DDBJ databases">
        <authorList>
            <person name="Broberg M."/>
        </authorList>
    </citation>
    <scope>NUCLEOTIDE SEQUENCE [LARGE SCALE GENOMIC DNA]</scope>
</reference>
<dbReference type="InterPro" id="IPR036291">
    <property type="entry name" value="NAD(P)-bd_dom_sf"/>
</dbReference>
<comment type="caution">
    <text evidence="2">The sequence shown here is derived from an EMBL/GenBank/DDBJ whole genome shotgun (WGS) entry which is preliminary data.</text>
</comment>
<dbReference type="InterPro" id="IPR002347">
    <property type="entry name" value="SDR_fam"/>
</dbReference>
<dbReference type="InterPro" id="IPR052228">
    <property type="entry name" value="Sec_Metab_Biosynth_Oxidored"/>
</dbReference>
<dbReference type="Pfam" id="PF00106">
    <property type="entry name" value="adh_short"/>
    <property type="match status" value="1"/>
</dbReference>
<keyword evidence="3" id="KW-1185">Reference proteome</keyword>
<dbReference type="Gene3D" id="3.40.50.720">
    <property type="entry name" value="NAD(P)-binding Rossmann-like Domain"/>
    <property type="match status" value="1"/>
</dbReference>
<dbReference type="PANTHER" id="PTHR47534:SF3">
    <property type="entry name" value="ALCOHOL DEHYDROGENASE-LIKE C-TERMINAL DOMAIN-CONTAINING PROTEIN"/>
    <property type="match status" value="1"/>
</dbReference>
<gene>
    <name evidence="2" type="ORF">CLO192961_LOCUS360422</name>
</gene>
<name>A0ABY6UTY3_BIOOC</name>
<dbReference type="SUPFAM" id="SSF51735">
    <property type="entry name" value="NAD(P)-binding Rossmann-fold domains"/>
    <property type="match status" value="1"/>
</dbReference>
<keyword evidence="1" id="KW-0560">Oxidoreductase</keyword>
<proteinExistence type="predicted"/>